<accession>A0A9K3P464</accession>
<reference evidence="2" key="1">
    <citation type="journal article" date="2017" name="Nature">
        <title>The sunflower genome provides insights into oil metabolism, flowering and Asterid evolution.</title>
        <authorList>
            <person name="Badouin H."/>
            <person name="Gouzy J."/>
            <person name="Grassa C.J."/>
            <person name="Murat F."/>
            <person name="Staton S.E."/>
            <person name="Cottret L."/>
            <person name="Lelandais-Briere C."/>
            <person name="Owens G.L."/>
            <person name="Carrere S."/>
            <person name="Mayjonade B."/>
            <person name="Legrand L."/>
            <person name="Gill N."/>
            <person name="Kane N.C."/>
            <person name="Bowers J.E."/>
            <person name="Hubner S."/>
            <person name="Bellec A."/>
            <person name="Berard A."/>
            <person name="Berges H."/>
            <person name="Blanchet N."/>
            <person name="Boniface M.C."/>
            <person name="Brunel D."/>
            <person name="Catrice O."/>
            <person name="Chaidir N."/>
            <person name="Claudel C."/>
            <person name="Donnadieu C."/>
            <person name="Faraut T."/>
            <person name="Fievet G."/>
            <person name="Helmstetter N."/>
            <person name="King M."/>
            <person name="Knapp S.J."/>
            <person name="Lai Z."/>
            <person name="Le Paslier M.C."/>
            <person name="Lippi Y."/>
            <person name="Lorenzon L."/>
            <person name="Mandel J.R."/>
            <person name="Marage G."/>
            <person name="Marchand G."/>
            <person name="Marquand E."/>
            <person name="Bret-Mestries E."/>
            <person name="Morien E."/>
            <person name="Nambeesan S."/>
            <person name="Nguyen T."/>
            <person name="Pegot-Espagnet P."/>
            <person name="Pouilly N."/>
            <person name="Raftis F."/>
            <person name="Sallet E."/>
            <person name="Schiex T."/>
            <person name="Thomas J."/>
            <person name="Vandecasteele C."/>
            <person name="Vares D."/>
            <person name="Vear F."/>
            <person name="Vautrin S."/>
            <person name="Crespi M."/>
            <person name="Mangin B."/>
            <person name="Burke J.M."/>
            <person name="Salse J."/>
            <person name="Munos S."/>
            <person name="Vincourt P."/>
            <person name="Rieseberg L.H."/>
            <person name="Langlade N.B."/>
        </authorList>
    </citation>
    <scope>NUCLEOTIDE SEQUENCE</scope>
    <source>
        <tissue evidence="2">Leaves</tissue>
    </source>
</reference>
<name>A0A9K3P464_HELAN</name>
<dbReference type="Gramene" id="mRNA:HanXRQr2_Chr01g0037651">
    <property type="protein sequence ID" value="CDS:HanXRQr2_Chr01g0037651.1"/>
    <property type="gene ID" value="HanXRQr2_Chr01g0037651"/>
</dbReference>
<comment type="caution">
    <text evidence="2">The sequence shown here is derived from an EMBL/GenBank/DDBJ whole genome shotgun (WGS) entry which is preliminary data.</text>
</comment>
<protein>
    <recommendedName>
        <fullName evidence="1">Transposase (putative) gypsy type domain-containing protein</fullName>
    </recommendedName>
</protein>
<dbReference type="Proteomes" id="UP000215914">
    <property type="component" value="Unassembled WGS sequence"/>
</dbReference>
<dbReference type="AlphaFoldDB" id="A0A9K3P464"/>
<keyword evidence="3" id="KW-1185">Reference proteome</keyword>
<evidence type="ECO:0000313" key="2">
    <source>
        <dbReference type="EMBL" id="KAF5823371.1"/>
    </source>
</evidence>
<dbReference type="PANTHER" id="PTHR31099">
    <property type="entry name" value="OS06G0165300 PROTEIN"/>
    <property type="match status" value="1"/>
</dbReference>
<dbReference type="PANTHER" id="PTHR31099:SF49">
    <property type="entry name" value="MYOSIN HEAVY CHAIN-LIKE PROTEIN"/>
    <property type="match status" value="1"/>
</dbReference>
<reference evidence="2" key="2">
    <citation type="submission" date="2020-06" db="EMBL/GenBank/DDBJ databases">
        <title>Helianthus annuus Genome sequencing and assembly Release 2.</title>
        <authorList>
            <person name="Gouzy J."/>
            <person name="Langlade N."/>
            <person name="Munos S."/>
        </authorList>
    </citation>
    <scope>NUCLEOTIDE SEQUENCE</scope>
    <source>
        <tissue evidence="2">Leaves</tissue>
    </source>
</reference>
<dbReference type="InterPro" id="IPR007321">
    <property type="entry name" value="Transposase_28"/>
</dbReference>
<organism evidence="2 3">
    <name type="scientific">Helianthus annuus</name>
    <name type="common">Common sunflower</name>
    <dbReference type="NCBI Taxonomy" id="4232"/>
    <lineage>
        <taxon>Eukaryota</taxon>
        <taxon>Viridiplantae</taxon>
        <taxon>Streptophyta</taxon>
        <taxon>Embryophyta</taxon>
        <taxon>Tracheophyta</taxon>
        <taxon>Spermatophyta</taxon>
        <taxon>Magnoliopsida</taxon>
        <taxon>eudicotyledons</taxon>
        <taxon>Gunneridae</taxon>
        <taxon>Pentapetalae</taxon>
        <taxon>asterids</taxon>
        <taxon>campanulids</taxon>
        <taxon>Asterales</taxon>
        <taxon>Asteraceae</taxon>
        <taxon>Asteroideae</taxon>
        <taxon>Heliantheae alliance</taxon>
        <taxon>Heliantheae</taxon>
        <taxon>Helianthus</taxon>
    </lineage>
</organism>
<sequence>MSTSEKSGTPVEETSLILPPLKWSEATFKELVTSFKFPPSWGAIYPQEGQMAAQALAGYITLFWEYFADGNFRLPVTKFLIEVLSHYRFHLSQLHPVGLVRIHHFEFLCQSMGIQPMVDRFQVFYQLHCSLGFYSFQQRLPAKKILLVPPKSYHD</sequence>
<dbReference type="EMBL" id="MNCJ02000316">
    <property type="protein sequence ID" value="KAF5823371.1"/>
    <property type="molecule type" value="Genomic_DNA"/>
</dbReference>
<feature type="domain" description="Transposase (putative) gypsy type" evidence="1">
    <location>
        <begin position="66"/>
        <end position="127"/>
    </location>
</feature>
<dbReference type="Pfam" id="PF04195">
    <property type="entry name" value="Transposase_28"/>
    <property type="match status" value="1"/>
</dbReference>
<evidence type="ECO:0000313" key="3">
    <source>
        <dbReference type="Proteomes" id="UP000215914"/>
    </source>
</evidence>
<evidence type="ECO:0000259" key="1">
    <source>
        <dbReference type="Pfam" id="PF04195"/>
    </source>
</evidence>
<proteinExistence type="predicted"/>
<gene>
    <name evidence="2" type="ORF">HanXRQr2_Chr01g0037651</name>
</gene>